<dbReference type="AlphaFoldDB" id="A0AAW9ECJ8"/>
<evidence type="ECO:0000313" key="2">
    <source>
        <dbReference type="Proteomes" id="UP001279012"/>
    </source>
</evidence>
<feature type="non-terminal residue" evidence="1">
    <location>
        <position position="1"/>
    </location>
</feature>
<comment type="caution">
    <text evidence="1">The sequence shown here is derived from an EMBL/GenBank/DDBJ whole genome shotgun (WGS) entry which is preliminary data.</text>
</comment>
<proteinExistence type="predicted"/>
<name>A0AAW9ECJ8_KLEAE</name>
<dbReference type="EMBL" id="JAWZZT010002177">
    <property type="protein sequence ID" value="MDX7019527.1"/>
    <property type="molecule type" value="Genomic_DNA"/>
</dbReference>
<sequence>SILYFSDHALQRLDKNREVRYHHGVNSPRQEAYNIPLFIWYSASATRPNINEENLNKPFSTADNYWLLSQWLGIEHN</sequence>
<accession>A0AAW9ECJ8</accession>
<organism evidence="1 2">
    <name type="scientific">Klebsiella aerogenes</name>
    <name type="common">Enterobacter aerogenes</name>
    <dbReference type="NCBI Taxonomy" id="548"/>
    <lineage>
        <taxon>Bacteria</taxon>
        <taxon>Pseudomonadati</taxon>
        <taxon>Pseudomonadota</taxon>
        <taxon>Gammaproteobacteria</taxon>
        <taxon>Enterobacterales</taxon>
        <taxon>Enterobacteriaceae</taxon>
        <taxon>Klebsiella/Raoultella group</taxon>
        <taxon>Klebsiella</taxon>
    </lineage>
</organism>
<dbReference type="InterPro" id="IPR017850">
    <property type="entry name" value="Alkaline_phosphatase_core_sf"/>
</dbReference>
<dbReference type="Gene3D" id="3.40.720.10">
    <property type="entry name" value="Alkaline Phosphatase, subunit A"/>
    <property type="match status" value="1"/>
</dbReference>
<protein>
    <submittedName>
        <fullName evidence="1">Membrane-associated sulfatase</fullName>
    </submittedName>
</protein>
<feature type="non-terminal residue" evidence="1">
    <location>
        <position position="77"/>
    </location>
</feature>
<reference evidence="1" key="1">
    <citation type="submission" date="2023-11" db="EMBL/GenBank/DDBJ databases">
        <title>Detection of rare carbapenemases in Enterobacterales - comparison of two colorimetric and two CIM-based carbapenemase assays.</title>
        <authorList>
            <person name="Schaffarczyk L."/>
            <person name="Noster J."/>
            <person name="Stelzer Y."/>
            <person name="Sattler J."/>
            <person name="Gatermann S."/>
            <person name="Hamprecht A."/>
        </authorList>
    </citation>
    <scope>NUCLEOTIDE SEQUENCE</scope>
    <source>
        <strain evidence="1">CIM-Cont-037</strain>
    </source>
</reference>
<gene>
    <name evidence="1" type="ORF">SJ059_34460</name>
</gene>
<dbReference type="Proteomes" id="UP001279012">
    <property type="component" value="Unassembled WGS sequence"/>
</dbReference>
<evidence type="ECO:0000313" key="1">
    <source>
        <dbReference type="EMBL" id="MDX7019527.1"/>
    </source>
</evidence>